<dbReference type="OrthoDB" id="20835at2759"/>
<organism evidence="2 3">
    <name type="scientific">Heliocybe sulcata</name>
    <dbReference type="NCBI Taxonomy" id="5364"/>
    <lineage>
        <taxon>Eukaryota</taxon>
        <taxon>Fungi</taxon>
        <taxon>Dikarya</taxon>
        <taxon>Basidiomycota</taxon>
        <taxon>Agaricomycotina</taxon>
        <taxon>Agaricomycetes</taxon>
        <taxon>Gloeophyllales</taxon>
        <taxon>Gloeophyllaceae</taxon>
        <taxon>Heliocybe</taxon>
    </lineage>
</organism>
<reference evidence="2 3" key="1">
    <citation type="journal article" date="2019" name="Nat. Ecol. Evol.">
        <title>Megaphylogeny resolves global patterns of mushroom evolution.</title>
        <authorList>
            <person name="Varga T."/>
            <person name="Krizsan K."/>
            <person name="Foldi C."/>
            <person name="Dima B."/>
            <person name="Sanchez-Garcia M."/>
            <person name="Sanchez-Ramirez S."/>
            <person name="Szollosi G.J."/>
            <person name="Szarkandi J.G."/>
            <person name="Papp V."/>
            <person name="Albert L."/>
            <person name="Andreopoulos W."/>
            <person name="Angelini C."/>
            <person name="Antonin V."/>
            <person name="Barry K.W."/>
            <person name="Bougher N.L."/>
            <person name="Buchanan P."/>
            <person name="Buyck B."/>
            <person name="Bense V."/>
            <person name="Catcheside P."/>
            <person name="Chovatia M."/>
            <person name="Cooper J."/>
            <person name="Damon W."/>
            <person name="Desjardin D."/>
            <person name="Finy P."/>
            <person name="Geml J."/>
            <person name="Haridas S."/>
            <person name="Hughes K."/>
            <person name="Justo A."/>
            <person name="Karasinski D."/>
            <person name="Kautmanova I."/>
            <person name="Kiss B."/>
            <person name="Kocsube S."/>
            <person name="Kotiranta H."/>
            <person name="LaButti K.M."/>
            <person name="Lechner B.E."/>
            <person name="Liimatainen K."/>
            <person name="Lipzen A."/>
            <person name="Lukacs Z."/>
            <person name="Mihaltcheva S."/>
            <person name="Morgado L.N."/>
            <person name="Niskanen T."/>
            <person name="Noordeloos M.E."/>
            <person name="Ohm R.A."/>
            <person name="Ortiz-Santana B."/>
            <person name="Ovrebo C."/>
            <person name="Racz N."/>
            <person name="Riley R."/>
            <person name="Savchenko A."/>
            <person name="Shiryaev A."/>
            <person name="Soop K."/>
            <person name="Spirin V."/>
            <person name="Szebenyi C."/>
            <person name="Tomsovsky M."/>
            <person name="Tulloss R.E."/>
            <person name="Uehling J."/>
            <person name="Grigoriev I.V."/>
            <person name="Vagvolgyi C."/>
            <person name="Papp T."/>
            <person name="Martin F.M."/>
            <person name="Miettinen O."/>
            <person name="Hibbett D.S."/>
            <person name="Nagy L.G."/>
        </authorList>
    </citation>
    <scope>NUCLEOTIDE SEQUENCE [LARGE SCALE GENOMIC DNA]</scope>
    <source>
        <strain evidence="2 3">OMC1185</strain>
    </source>
</reference>
<evidence type="ECO:0000313" key="3">
    <source>
        <dbReference type="Proteomes" id="UP000305948"/>
    </source>
</evidence>
<gene>
    <name evidence="2" type="ORF">OE88DRAFT_1803894</name>
</gene>
<protein>
    <submittedName>
        <fullName evidence="2">Uncharacterized protein</fullName>
    </submittedName>
</protein>
<dbReference type="Proteomes" id="UP000305948">
    <property type="component" value="Unassembled WGS sequence"/>
</dbReference>
<dbReference type="AlphaFoldDB" id="A0A5C3NUA6"/>
<name>A0A5C3NUA6_9AGAM</name>
<sequence>MATAWMYSSATGQLLCATSSLTIPSRASTRLLETCSYGCALSYSHVCVYFSSTEVVFSEPRCLHNHSQRRSDRSAHGHVTLLASQFSNSRRRHPLHMPKSEIDDIFAGKADPPIASSSVVQEKKKKKKKKAKDKDAGQANTDEPPVQTAAKRRLPETVVDTSAKLEAPPAKRAKVERSSAVAPSDVSKKKKGKKADKDEEADFRDSRGTGPRTLLMLPVSDAKPK</sequence>
<proteinExistence type="predicted"/>
<dbReference type="EMBL" id="ML213503">
    <property type="protein sequence ID" value="TFK57341.1"/>
    <property type="molecule type" value="Genomic_DNA"/>
</dbReference>
<evidence type="ECO:0000256" key="1">
    <source>
        <dbReference type="SAM" id="MobiDB-lite"/>
    </source>
</evidence>
<evidence type="ECO:0000313" key="2">
    <source>
        <dbReference type="EMBL" id="TFK57341.1"/>
    </source>
</evidence>
<accession>A0A5C3NUA6</accession>
<keyword evidence="3" id="KW-1185">Reference proteome</keyword>
<feature type="region of interest" description="Disordered" evidence="1">
    <location>
        <begin position="113"/>
        <end position="225"/>
    </location>
</feature>